<keyword evidence="2" id="KW-1185">Reference proteome</keyword>
<gene>
    <name evidence="1" type="ORF">ElyMa_004323100</name>
</gene>
<proteinExistence type="predicted"/>
<protein>
    <submittedName>
        <fullName evidence="1">Uncharacterized protein</fullName>
    </submittedName>
</protein>
<sequence>MDQDVGPHWRSPAEIGKHDSPFFYIYQLSAPKTNHCAKALWLSALNSPFKRNIATSTSGYFNIPTCRLTSARQIFCPWHCISKFLMSVHPRLLIKSPMRPGIIQRWYQVSRPPLFFCIIMFAMASSASDQRTKVHASNFSSYQQTSRFELSNFENNSCRRIR</sequence>
<evidence type="ECO:0000313" key="1">
    <source>
        <dbReference type="EMBL" id="GFR91228.1"/>
    </source>
</evidence>
<accession>A0AAV4H055</accession>
<comment type="caution">
    <text evidence="1">The sequence shown here is derived from an EMBL/GenBank/DDBJ whole genome shotgun (WGS) entry which is preliminary data.</text>
</comment>
<name>A0AAV4H055_9GAST</name>
<organism evidence="1 2">
    <name type="scientific">Elysia marginata</name>
    <dbReference type="NCBI Taxonomy" id="1093978"/>
    <lineage>
        <taxon>Eukaryota</taxon>
        <taxon>Metazoa</taxon>
        <taxon>Spiralia</taxon>
        <taxon>Lophotrochozoa</taxon>
        <taxon>Mollusca</taxon>
        <taxon>Gastropoda</taxon>
        <taxon>Heterobranchia</taxon>
        <taxon>Euthyneura</taxon>
        <taxon>Panpulmonata</taxon>
        <taxon>Sacoglossa</taxon>
        <taxon>Placobranchoidea</taxon>
        <taxon>Plakobranchidae</taxon>
        <taxon>Elysia</taxon>
    </lineage>
</organism>
<dbReference type="EMBL" id="BMAT01008716">
    <property type="protein sequence ID" value="GFR91228.1"/>
    <property type="molecule type" value="Genomic_DNA"/>
</dbReference>
<dbReference type="AlphaFoldDB" id="A0AAV4H055"/>
<dbReference type="Proteomes" id="UP000762676">
    <property type="component" value="Unassembled WGS sequence"/>
</dbReference>
<evidence type="ECO:0000313" key="2">
    <source>
        <dbReference type="Proteomes" id="UP000762676"/>
    </source>
</evidence>
<reference evidence="1 2" key="1">
    <citation type="journal article" date="2021" name="Elife">
        <title>Chloroplast acquisition without the gene transfer in kleptoplastic sea slugs, Plakobranchus ocellatus.</title>
        <authorList>
            <person name="Maeda T."/>
            <person name="Takahashi S."/>
            <person name="Yoshida T."/>
            <person name="Shimamura S."/>
            <person name="Takaki Y."/>
            <person name="Nagai Y."/>
            <person name="Toyoda A."/>
            <person name="Suzuki Y."/>
            <person name="Arimoto A."/>
            <person name="Ishii H."/>
            <person name="Satoh N."/>
            <person name="Nishiyama T."/>
            <person name="Hasebe M."/>
            <person name="Maruyama T."/>
            <person name="Minagawa J."/>
            <person name="Obokata J."/>
            <person name="Shigenobu S."/>
        </authorList>
    </citation>
    <scope>NUCLEOTIDE SEQUENCE [LARGE SCALE GENOMIC DNA]</scope>
</reference>